<name>A0ABU0U731_9SPHI</name>
<keyword evidence="1 2" id="KW-0597">Phosphoprotein</keyword>
<organism evidence="4 5">
    <name type="scientific">Sphingobacterium zeae</name>
    <dbReference type="NCBI Taxonomy" id="1776859"/>
    <lineage>
        <taxon>Bacteria</taxon>
        <taxon>Pseudomonadati</taxon>
        <taxon>Bacteroidota</taxon>
        <taxon>Sphingobacteriia</taxon>
        <taxon>Sphingobacteriales</taxon>
        <taxon>Sphingobacteriaceae</taxon>
        <taxon>Sphingobacterium</taxon>
    </lineage>
</organism>
<dbReference type="EMBL" id="JAUTBA010000001">
    <property type="protein sequence ID" value="MDQ1150768.1"/>
    <property type="molecule type" value="Genomic_DNA"/>
</dbReference>
<dbReference type="SMART" id="SM00448">
    <property type="entry name" value="REC"/>
    <property type="match status" value="1"/>
</dbReference>
<dbReference type="PANTHER" id="PTHR44591:SF3">
    <property type="entry name" value="RESPONSE REGULATORY DOMAIN-CONTAINING PROTEIN"/>
    <property type="match status" value="1"/>
</dbReference>
<dbReference type="InterPro" id="IPR050595">
    <property type="entry name" value="Bact_response_regulator"/>
</dbReference>
<dbReference type="SUPFAM" id="SSF52172">
    <property type="entry name" value="CheY-like"/>
    <property type="match status" value="1"/>
</dbReference>
<gene>
    <name evidence="4" type="ORF">QE382_002752</name>
</gene>
<dbReference type="Pfam" id="PF00072">
    <property type="entry name" value="Response_reg"/>
    <property type="match status" value="1"/>
</dbReference>
<dbReference type="PANTHER" id="PTHR44591">
    <property type="entry name" value="STRESS RESPONSE REGULATOR PROTEIN 1"/>
    <property type="match status" value="1"/>
</dbReference>
<reference evidence="4 5" key="1">
    <citation type="submission" date="2023-07" db="EMBL/GenBank/DDBJ databases">
        <title>Functional and genomic diversity of the sorghum phyllosphere microbiome.</title>
        <authorList>
            <person name="Shade A."/>
        </authorList>
    </citation>
    <scope>NUCLEOTIDE SEQUENCE [LARGE SCALE GENOMIC DNA]</scope>
    <source>
        <strain evidence="4 5">SORGH_AS_0892</strain>
    </source>
</reference>
<keyword evidence="5" id="KW-1185">Reference proteome</keyword>
<dbReference type="InterPro" id="IPR001789">
    <property type="entry name" value="Sig_transdc_resp-reg_receiver"/>
</dbReference>
<accession>A0ABU0U731</accession>
<feature type="modified residue" description="4-aspartylphosphate" evidence="2">
    <location>
        <position position="83"/>
    </location>
</feature>
<protein>
    <submittedName>
        <fullName evidence="4">Two-component system phosphate regulon response regulator PhoB</fullName>
    </submittedName>
</protein>
<evidence type="ECO:0000259" key="3">
    <source>
        <dbReference type="PROSITE" id="PS50110"/>
    </source>
</evidence>
<comment type="caution">
    <text evidence="4">The sequence shown here is derived from an EMBL/GenBank/DDBJ whole genome shotgun (WGS) entry which is preliminary data.</text>
</comment>
<sequence length="152" mass="17164">MFRYRELFNAALGWLYKTVCAVNLLGSLRQNMKTVFILEDEVGIQEVLELLLSSQNYNVVTFSTVKEFNCREMAVQPDLFMLDVMLPDGLGTEVCRELKCDPITSKVPVLLMSAHAKIIKTDDPHSADDFMSKPFDINDVISKVDKLTALQA</sequence>
<dbReference type="Gene3D" id="3.40.50.2300">
    <property type="match status" value="1"/>
</dbReference>
<proteinExistence type="predicted"/>
<evidence type="ECO:0000256" key="2">
    <source>
        <dbReference type="PROSITE-ProRule" id="PRU00169"/>
    </source>
</evidence>
<dbReference type="PROSITE" id="PS50110">
    <property type="entry name" value="RESPONSE_REGULATORY"/>
    <property type="match status" value="1"/>
</dbReference>
<feature type="domain" description="Response regulatory" evidence="3">
    <location>
        <begin position="34"/>
        <end position="148"/>
    </location>
</feature>
<evidence type="ECO:0000256" key="1">
    <source>
        <dbReference type="ARBA" id="ARBA00022553"/>
    </source>
</evidence>
<dbReference type="InterPro" id="IPR011006">
    <property type="entry name" value="CheY-like_superfamily"/>
</dbReference>
<evidence type="ECO:0000313" key="5">
    <source>
        <dbReference type="Proteomes" id="UP001244640"/>
    </source>
</evidence>
<evidence type="ECO:0000313" key="4">
    <source>
        <dbReference type="EMBL" id="MDQ1150768.1"/>
    </source>
</evidence>
<dbReference type="Proteomes" id="UP001244640">
    <property type="component" value="Unassembled WGS sequence"/>
</dbReference>